<dbReference type="InterPro" id="IPR051358">
    <property type="entry name" value="TF_AMS/ICE1/BHLH6-like"/>
</dbReference>
<evidence type="ECO:0000256" key="1">
    <source>
        <dbReference type="ARBA" id="ARBA00004123"/>
    </source>
</evidence>
<dbReference type="Pfam" id="PF00010">
    <property type="entry name" value="HLH"/>
    <property type="match status" value="1"/>
</dbReference>
<feature type="region of interest" description="Disordered" evidence="5">
    <location>
        <begin position="35"/>
        <end position="105"/>
    </location>
</feature>
<comment type="caution">
    <text evidence="7">The sequence shown here is derived from an EMBL/GenBank/DDBJ whole genome shotgun (WGS) entry which is preliminary data.</text>
</comment>
<dbReference type="PROSITE" id="PS50888">
    <property type="entry name" value="BHLH"/>
    <property type="match status" value="1"/>
</dbReference>
<dbReference type="Proteomes" id="UP000077202">
    <property type="component" value="Unassembled WGS sequence"/>
</dbReference>
<organism evidence="7 8">
    <name type="scientific">Marchantia polymorpha subsp. ruderalis</name>
    <dbReference type="NCBI Taxonomy" id="1480154"/>
    <lineage>
        <taxon>Eukaryota</taxon>
        <taxon>Viridiplantae</taxon>
        <taxon>Streptophyta</taxon>
        <taxon>Embryophyta</taxon>
        <taxon>Marchantiophyta</taxon>
        <taxon>Marchantiopsida</taxon>
        <taxon>Marchantiidae</taxon>
        <taxon>Marchantiales</taxon>
        <taxon>Marchantiaceae</taxon>
        <taxon>Marchantia</taxon>
    </lineage>
</organism>
<dbReference type="SMART" id="SM00353">
    <property type="entry name" value="HLH"/>
    <property type="match status" value="1"/>
</dbReference>
<keyword evidence="3" id="KW-0804">Transcription</keyword>
<dbReference type="PANTHER" id="PTHR31945:SF144">
    <property type="entry name" value="BHLH DOMAIN-CONTAINING PROTEIN"/>
    <property type="match status" value="1"/>
</dbReference>
<evidence type="ECO:0000256" key="5">
    <source>
        <dbReference type="SAM" id="MobiDB-lite"/>
    </source>
</evidence>
<dbReference type="PANTHER" id="PTHR31945">
    <property type="entry name" value="TRANSCRIPTION FACTOR SCREAM2-RELATED"/>
    <property type="match status" value="1"/>
</dbReference>
<feature type="compositionally biased region" description="Low complexity" evidence="5">
    <location>
        <begin position="185"/>
        <end position="200"/>
    </location>
</feature>
<dbReference type="GO" id="GO:0043565">
    <property type="term" value="F:sequence-specific DNA binding"/>
    <property type="evidence" value="ECO:0007669"/>
    <property type="project" value="TreeGrafter"/>
</dbReference>
<keyword evidence="4" id="KW-0539">Nucleus</keyword>
<dbReference type="GO" id="GO:0046983">
    <property type="term" value="F:protein dimerization activity"/>
    <property type="evidence" value="ECO:0007669"/>
    <property type="project" value="InterPro"/>
</dbReference>
<evidence type="ECO:0000256" key="4">
    <source>
        <dbReference type="ARBA" id="ARBA00023242"/>
    </source>
</evidence>
<evidence type="ECO:0000313" key="8">
    <source>
        <dbReference type="Proteomes" id="UP000077202"/>
    </source>
</evidence>
<feature type="compositionally biased region" description="Basic and acidic residues" evidence="5">
    <location>
        <begin position="77"/>
        <end position="87"/>
    </location>
</feature>
<accession>A0A176W9M5</accession>
<gene>
    <name evidence="7" type="ORF">AXG93_3884s1350</name>
</gene>
<evidence type="ECO:0000256" key="3">
    <source>
        <dbReference type="ARBA" id="ARBA00023163"/>
    </source>
</evidence>
<feature type="region of interest" description="Disordered" evidence="5">
    <location>
        <begin position="185"/>
        <end position="212"/>
    </location>
</feature>
<dbReference type="GO" id="GO:0005634">
    <property type="term" value="C:nucleus"/>
    <property type="evidence" value="ECO:0007669"/>
    <property type="project" value="UniProtKB-SubCell"/>
</dbReference>
<comment type="subcellular location">
    <subcellularLocation>
        <location evidence="1">Nucleus</location>
    </subcellularLocation>
</comment>
<dbReference type="AlphaFoldDB" id="A0A176W9M5"/>
<keyword evidence="2" id="KW-0805">Transcription regulation</keyword>
<name>A0A176W9M5_MARPO</name>
<reference evidence="7" key="1">
    <citation type="submission" date="2016-03" db="EMBL/GenBank/DDBJ databases">
        <title>Mechanisms controlling the formation of the plant cell surface in tip-growing cells are functionally conserved among land plants.</title>
        <authorList>
            <person name="Honkanen S."/>
            <person name="Jones V.A."/>
            <person name="Morieri G."/>
            <person name="Champion C."/>
            <person name="Hetherington A.J."/>
            <person name="Kelly S."/>
            <person name="Saint-Marcoux D."/>
            <person name="Proust H."/>
            <person name="Prescott H."/>
            <person name="Dolan L."/>
        </authorList>
    </citation>
    <scope>NUCLEOTIDE SEQUENCE [LARGE SCALE GENOMIC DNA]</scope>
    <source>
        <tissue evidence="7">Whole gametophyte</tissue>
    </source>
</reference>
<protein>
    <recommendedName>
        <fullName evidence="6">BHLH domain-containing protein</fullName>
    </recommendedName>
</protein>
<keyword evidence="8" id="KW-1185">Reference proteome</keyword>
<dbReference type="SUPFAM" id="SSF47459">
    <property type="entry name" value="HLH, helix-loop-helix DNA-binding domain"/>
    <property type="match status" value="1"/>
</dbReference>
<dbReference type="EMBL" id="LVLJ01001430">
    <property type="protein sequence ID" value="OAE29739.1"/>
    <property type="molecule type" value="Genomic_DNA"/>
</dbReference>
<feature type="domain" description="BHLH" evidence="6">
    <location>
        <begin position="319"/>
        <end position="368"/>
    </location>
</feature>
<dbReference type="GO" id="GO:0003700">
    <property type="term" value="F:DNA-binding transcription factor activity"/>
    <property type="evidence" value="ECO:0007669"/>
    <property type="project" value="TreeGrafter"/>
</dbReference>
<dbReference type="Gene3D" id="4.10.280.10">
    <property type="entry name" value="Helix-loop-helix DNA-binding domain"/>
    <property type="match status" value="1"/>
</dbReference>
<evidence type="ECO:0000259" key="6">
    <source>
        <dbReference type="PROSITE" id="PS50888"/>
    </source>
</evidence>
<proteinExistence type="predicted"/>
<dbReference type="Pfam" id="PF22754">
    <property type="entry name" value="bHLH-TF_ACT-like_plant"/>
    <property type="match status" value="1"/>
</dbReference>
<evidence type="ECO:0000256" key="2">
    <source>
        <dbReference type="ARBA" id="ARBA00023015"/>
    </source>
</evidence>
<dbReference type="InterPro" id="IPR054502">
    <property type="entry name" value="bHLH-TF_ACT-like_plant"/>
</dbReference>
<evidence type="ECO:0000313" key="7">
    <source>
        <dbReference type="EMBL" id="OAE29739.1"/>
    </source>
</evidence>
<dbReference type="InterPro" id="IPR036638">
    <property type="entry name" value="HLH_DNA-bd_sf"/>
</dbReference>
<sequence>MAGQGWVGLGPGKICVSISEQRALQKLSPVLGGCASERASERWRKGKASIGSSERAEEQEAGGEYVRRFSKFLSKAESPKRSREGGREGGVGEEESGTGPDFLTALGDGVGVGGGVLGPHSSSSAGSDSFLRQAEVPKPKWPAAPRWMIQQHIGPPPSFPLAAAAAAAAPVPAAVVVVPSAAASGGSKFSKPASLASPVSGPGPGSSDDRPVKVWCDRNSKQALLKSEGENAPPSKLIAMAKCDSHNTNIIINNNNNITNTSKSSMVLDTLPAAAAAAAADSPRGNVIAKDGVDVDLKQIDSSDCSDHMEEQEDKATNRTVSKNLVSERKRRKKLNEGLYTLRALVPRISKMDKASIIGDAIDYVRELQKEVDDLQTAISEVEASRKSGNLDTEEMSQNAQIMENSMLDVAKMEEKSYHLRIFCTKGPGVFVLLMRSLEALGMEVLSANLTSFEENILNTFIAEIKDLEAMKTEEVKAAILDVCARFGLQTT</sequence>
<dbReference type="InterPro" id="IPR011598">
    <property type="entry name" value="bHLH_dom"/>
</dbReference>